<comment type="caution">
    <text evidence="1">The sequence shown here is derived from an EMBL/GenBank/DDBJ whole genome shotgun (WGS) entry which is preliminary data.</text>
</comment>
<evidence type="ECO:0000313" key="2">
    <source>
        <dbReference type="Proteomes" id="UP001500724"/>
    </source>
</evidence>
<dbReference type="Proteomes" id="UP001500724">
    <property type="component" value="Unassembled WGS sequence"/>
</dbReference>
<keyword evidence="2" id="KW-1185">Reference proteome</keyword>
<organism evidence="1 2">
    <name type="scientific">Streptomyces thermocarboxydovorans</name>
    <dbReference type="NCBI Taxonomy" id="59298"/>
    <lineage>
        <taxon>Bacteria</taxon>
        <taxon>Bacillati</taxon>
        <taxon>Actinomycetota</taxon>
        <taxon>Actinomycetes</taxon>
        <taxon>Kitasatosporales</taxon>
        <taxon>Streptomycetaceae</taxon>
        <taxon>Streptomyces</taxon>
    </lineage>
</organism>
<reference evidence="1 2" key="1">
    <citation type="journal article" date="2019" name="Int. J. Syst. Evol. Microbiol.">
        <title>The Global Catalogue of Microorganisms (GCM) 10K type strain sequencing project: providing services to taxonomists for standard genome sequencing and annotation.</title>
        <authorList>
            <consortium name="The Broad Institute Genomics Platform"/>
            <consortium name="The Broad Institute Genome Sequencing Center for Infectious Disease"/>
            <person name="Wu L."/>
            <person name="Ma J."/>
        </authorList>
    </citation>
    <scope>NUCLEOTIDE SEQUENCE [LARGE SCALE GENOMIC DNA]</scope>
    <source>
        <strain evidence="1 2">JCM 10367</strain>
    </source>
</reference>
<sequence>MTTPRRRARAAAAAPPPAGPVSLDWRALEYGIKRWPPGPDNPVPLHVVWLARRRAREARRRAEVEGALYGGSGGGSGV</sequence>
<protein>
    <submittedName>
        <fullName evidence="1">Uncharacterized protein</fullName>
    </submittedName>
</protein>
<dbReference type="EMBL" id="BAAAGU010000042">
    <property type="protein sequence ID" value="GAA0657184.1"/>
    <property type="molecule type" value="Genomic_DNA"/>
</dbReference>
<evidence type="ECO:0000313" key="1">
    <source>
        <dbReference type="EMBL" id="GAA0657184.1"/>
    </source>
</evidence>
<proteinExistence type="predicted"/>
<accession>A0ABN1HL00</accession>
<gene>
    <name evidence="1" type="ORF">GCM10009535_40250</name>
</gene>
<name>A0ABN1HL00_9ACTN</name>